<evidence type="ECO:0000256" key="4">
    <source>
        <dbReference type="ARBA" id="ARBA00022448"/>
    </source>
</evidence>
<dbReference type="InterPro" id="IPR048898">
    <property type="entry name" value="OB_NMD3"/>
</dbReference>
<dbReference type="InterPro" id="IPR048899">
    <property type="entry name" value="NMD_SH3"/>
</dbReference>
<reference evidence="14" key="1">
    <citation type="submission" date="2025-08" db="UniProtKB">
        <authorList>
            <consortium name="RefSeq"/>
        </authorList>
    </citation>
    <scope>IDENTIFICATION</scope>
</reference>
<evidence type="ECO:0000256" key="6">
    <source>
        <dbReference type="ARBA" id="ARBA00022927"/>
    </source>
</evidence>
<keyword evidence="13" id="KW-1185">Reference proteome</keyword>
<evidence type="ECO:0000313" key="14">
    <source>
        <dbReference type="RefSeq" id="XP_014665716.1"/>
    </source>
</evidence>
<comment type="similarity">
    <text evidence="2 8">Belongs to the NMD3 family.</text>
</comment>
<comment type="subcellular location">
    <subcellularLocation>
        <location evidence="8">Cytoplasm</location>
    </subcellularLocation>
    <subcellularLocation>
        <location evidence="8">Nucleus</location>
    </subcellularLocation>
</comment>
<dbReference type="Proteomes" id="UP000695022">
    <property type="component" value="Unplaced"/>
</dbReference>
<sequence length="512" mass="58369">MEYIQGQQPVAEKTSSTILCCECGTPIEPNPANMCVACLRTQVDITEGIPKQATLYFCRNCERYLQPPAQWIKAVLESRELLSICLKKLKGISKVRLIDAGFVWTEPHSKRVKVKLTIQKEVMGGTILQQVFIVEYVVNNQMCTDCHRVEAKDFWKAVVQVRQKAEHKKTFFYLEQLIMKHKAHTDTLKIERTHDGLDFFYASKDGGRKIVDFMQAVVPIRYATSQKLISHDVHNNTYAYKYTFSVEIIPICKDDVVCISKKLAQQYGNITQICICLRVTSNITLIDPNTLQVPEFPANVFWPKPLRCGCACPYFSIAAADECGRWFFQHILADVYVCKATELGMSDSQYHCRTHLGHLLNPLEYVLFSGFDLSNSNVNDHHLSTVSPDKIPDVVIVKKVYLNRRKRIQKRKWKLKHLQKDADDTSSIERDYNDFLDDLEEDPLYRKNINIYQDRDKMAVDTDDTGDEDLPQITLAEMLEDLDLTEAAGHGGEEGTMGEEDGAGGESSAMLE</sequence>
<keyword evidence="5 8" id="KW-0963">Cytoplasm</keyword>
<evidence type="ECO:0000313" key="13">
    <source>
        <dbReference type="Proteomes" id="UP000695022"/>
    </source>
</evidence>
<accession>A0ABM1E0J5</accession>
<keyword evidence="7 8" id="KW-0539">Nucleus</keyword>
<evidence type="ECO:0000256" key="7">
    <source>
        <dbReference type="ARBA" id="ARBA00023242"/>
    </source>
</evidence>
<proteinExistence type="inferred from homology"/>
<gene>
    <name evidence="14" type="primary">LOC106807782</name>
</gene>
<evidence type="ECO:0000259" key="12">
    <source>
        <dbReference type="Pfam" id="PF21193"/>
    </source>
</evidence>
<dbReference type="Pfam" id="PF21192">
    <property type="entry name" value="OB_NMD3"/>
    <property type="match status" value="1"/>
</dbReference>
<evidence type="ECO:0000259" key="11">
    <source>
        <dbReference type="Pfam" id="PF21192"/>
    </source>
</evidence>
<name>A0ABM1E0J5_PRICU</name>
<evidence type="ECO:0000256" key="8">
    <source>
        <dbReference type="RuleBase" id="RU364108"/>
    </source>
</evidence>
<dbReference type="InterPro" id="IPR039768">
    <property type="entry name" value="Nmd3"/>
</dbReference>
<evidence type="ECO:0000256" key="2">
    <source>
        <dbReference type="ARBA" id="ARBA00009794"/>
    </source>
</evidence>
<dbReference type="PANTHER" id="PTHR12746:SF2">
    <property type="entry name" value="60S RIBOSOMAL EXPORT PROTEIN NMD3"/>
    <property type="match status" value="1"/>
</dbReference>
<feature type="region of interest" description="Disordered" evidence="9">
    <location>
        <begin position="481"/>
        <end position="512"/>
    </location>
</feature>
<feature type="domain" description="60S ribosomal export protein NMD3 SH3" evidence="12">
    <location>
        <begin position="251"/>
        <end position="297"/>
    </location>
</feature>
<dbReference type="Pfam" id="PF21193">
    <property type="entry name" value="NMD_SH3"/>
    <property type="match status" value="1"/>
</dbReference>
<evidence type="ECO:0000259" key="10">
    <source>
        <dbReference type="Pfam" id="PF04981"/>
    </source>
</evidence>
<evidence type="ECO:0000256" key="3">
    <source>
        <dbReference type="ARBA" id="ARBA00017035"/>
    </source>
</evidence>
<keyword evidence="4 8" id="KW-0813">Transport</keyword>
<dbReference type="Pfam" id="PF04981">
    <property type="entry name" value="NMD3"/>
    <property type="match status" value="1"/>
</dbReference>
<keyword evidence="6 8" id="KW-0653">Protein transport</keyword>
<evidence type="ECO:0000256" key="9">
    <source>
        <dbReference type="SAM" id="MobiDB-lite"/>
    </source>
</evidence>
<feature type="domain" description="Nmd3 N-terminal" evidence="10">
    <location>
        <begin position="20"/>
        <end position="248"/>
    </location>
</feature>
<dbReference type="GeneID" id="106807782"/>
<comment type="function">
    <text evidence="1 8">Acts as an adapter for the XPO1/CRM1-mediated export of the 60S ribosomal subunit.</text>
</comment>
<evidence type="ECO:0000256" key="5">
    <source>
        <dbReference type="ARBA" id="ARBA00022490"/>
    </source>
</evidence>
<organism evidence="13 14">
    <name type="scientific">Priapulus caudatus</name>
    <name type="common">Priapulid worm</name>
    <dbReference type="NCBI Taxonomy" id="37621"/>
    <lineage>
        <taxon>Eukaryota</taxon>
        <taxon>Metazoa</taxon>
        <taxon>Ecdysozoa</taxon>
        <taxon>Scalidophora</taxon>
        <taxon>Priapulida</taxon>
        <taxon>Priapulimorpha</taxon>
        <taxon>Priapulimorphida</taxon>
        <taxon>Priapulidae</taxon>
        <taxon>Priapulus</taxon>
    </lineage>
</organism>
<feature type="domain" description="60S ribosomal export protein NMD3 OB-fold" evidence="11">
    <location>
        <begin position="329"/>
        <end position="399"/>
    </location>
</feature>
<protein>
    <recommendedName>
        <fullName evidence="3 8">60S ribosomal export protein NMD3</fullName>
    </recommendedName>
</protein>
<dbReference type="RefSeq" id="XP_014665716.1">
    <property type="nucleotide sequence ID" value="XM_014810230.1"/>
</dbReference>
<dbReference type="PANTHER" id="PTHR12746">
    <property type="entry name" value="NONSENSE-MEDIATED MRNA DECAY PROTEIN 3"/>
    <property type="match status" value="1"/>
</dbReference>
<dbReference type="InterPro" id="IPR007064">
    <property type="entry name" value="Nmd3_N"/>
</dbReference>
<evidence type="ECO:0000256" key="1">
    <source>
        <dbReference type="ARBA" id="ARBA00002269"/>
    </source>
</evidence>